<dbReference type="EMBL" id="LAZR01000428">
    <property type="protein sequence ID" value="KKN69377.1"/>
    <property type="molecule type" value="Genomic_DNA"/>
</dbReference>
<protein>
    <recommendedName>
        <fullName evidence="2">HNH nuclease domain-containing protein</fullName>
    </recommendedName>
</protein>
<dbReference type="AlphaFoldDB" id="A0A0F9T3H8"/>
<name>A0A0F9T3H8_9ZZZZ</name>
<comment type="caution">
    <text evidence="1">The sequence shown here is derived from an EMBL/GenBank/DDBJ whole genome shotgun (WGS) entry which is preliminary data.</text>
</comment>
<gene>
    <name evidence="1" type="ORF">LCGC14_0442370</name>
</gene>
<evidence type="ECO:0000313" key="1">
    <source>
        <dbReference type="EMBL" id="KKN69377.1"/>
    </source>
</evidence>
<reference evidence="1" key="1">
    <citation type="journal article" date="2015" name="Nature">
        <title>Complex archaea that bridge the gap between prokaryotes and eukaryotes.</title>
        <authorList>
            <person name="Spang A."/>
            <person name="Saw J.H."/>
            <person name="Jorgensen S.L."/>
            <person name="Zaremba-Niedzwiedzka K."/>
            <person name="Martijn J."/>
            <person name="Lind A.E."/>
            <person name="van Eijk R."/>
            <person name="Schleper C."/>
            <person name="Guy L."/>
            <person name="Ettema T.J."/>
        </authorList>
    </citation>
    <scope>NUCLEOTIDE SEQUENCE</scope>
</reference>
<proteinExistence type="predicted"/>
<feature type="non-terminal residue" evidence="1">
    <location>
        <position position="1"/>
    </location>
</feature>
<sequence length="85" mass="10621">DVVNKKRSELRRKKVKQDSNYWKRLYIDKDKTRKESARIPMLFSCEKCNRKENLEKHHHKGYLNPKIFLTLCRTCHRKEHRKYKY</sequence>
<evidence type="ECO:0008006" key="2">
    <source>
        <dbReference type="Google" id="ProtNLM"/>
    </source>
</evidence>
<organism evidence="1">
    <name type="scientific">marine sediment metagenome</name>
    <dbReference type="NCBI Taxonomy" id="412755"/>
    <lineage>
        <taxon>unclassified sequences</taxon>
        <taxon>metagenomes</taxon>
        <taxon>ecological metagenomes</taxon>
    </lineage>
</organism>
<accession>A0A0F9T3H8</accession>